<dbReference type="RefSeq" id="WP_090846032.1">
    <property type="nucleotide sequence ID" value="NZ_FMZL01000007.1"/>
</dbReference>
<dbReference type="STRING" id="604330.SAMN04489857_2019"/>
<dbReference type="AlphaFoldDB" id="A0A1G6KA37"/>
<accession>A0A1G6KA37</accession>
<dbReference type="EMBL" id="FMZL01000007">
    <property type="protein sequence ID" value="SDC27787.1"/>
    <property type="molecule type" value="Genomic_DNA"/>
</dbReference>
<dbReference type="InterPro" id="IPR036866">
    <property type="entry name" value="RibonucZ/Hydroxyglut_hydro"/>
</dbReference>
<dbReference type="Pfam" id="PF12706">
    <property type="entry name" value="Lactamase_B_2"/>
    <property type="match status" value="1"/>
</dbReference>
<protein>
    <submittedName>
        <fullName evidence="2">Phosphoribosyl 1,2-cyclic phosphodiesterase</fullName>
    </submittedName>
</protein>
<dbReference type="InterPro" id="IPR001279">
    <property type="entry name" value="Metallo-B-lactamas"/>
</dbReference>
<dbReference type="PANTHER" id="PTHR47619">
    <property type="entry name" value="METALLO-HYDROLASE YYCJ-RELATED"/>
    <property type="match status" value="1"/>
</dbReference>
<evidence type="ECO:0000313" key="2">
    <source>
        <dbReference type="EMBL" id="SDC27787.1"/>
    </source>
</evidence>
<dbReference type="Proteomes" id="UP000198528">
    <property type="component" value="Unassembled WGS sequence"/>
</dbReference>
<reference evidence="3" key="1">
    <citation type="submission" date="2016-10" db="EMBL/GenBank/DDBJ databases">
        <authorList>
            <person name="Varghese N."/>
            <person name="Submissions S."/>
        </authorList>
    </citation>
    <scope>NUCLEOTIDE SEQUENCE [LARGE SCALE GENOMIC DNA]</scope>
    <source>
        <strain evidence="3">DSM 22619</strain>
    </source>
</reference>
<dbReference type="SUPFAM" id="SSF56281">
    <property type="entry name" value="Metallo-hydrolase/oxidoreductase"/>
    <property type="match status" value="1"/>
</dbReference>
<feature type="domain" description="Metallo-beta-lactamase" evidence="1">
    <location>
        <begin position="15"/>
        <end position="180"/>
    </location>
</feature>
<evidence type="ECO:0000259" key="1">
    <source>
        <dbReference type="SMART" id="SM00849"/>
    </source>
</evidence>
<dbReference type="SMART" id="SM00849">
    <property type="entry name" value="Lactamase_B"/>
    <property type="match status" value="1"/>
</dbReference>
<name>A0A1G6KA37_9ACTN</name>
<dbReference type="PANTHER" id="PTHR47619:SF1">
    <property type="entry name" value="EXODEOXYRIBONUCLEASE WALJ"/>
    <property type="match status" value="1"/>
</dbReference>
<evidence type="ECO:0000313" key="3">
    <source>
        <dbReference type="Proteomes" id="UP000198528"/>
    </source>
</evidence>
<gene>
    <name evidence="2" type="ORF">SAMN04487824_10735</name>
</gene>
<organism evidence="2 3">
    <name type="scientific">Parafannyhessea umbonata</name>
    <dbReference type="NCBI Taxonomy" id="604330"/>
    <lineage>
        <taxon>Bacteria</taxon>
        <taxon>Bacillati</taxon>
        <taxon>Actinomycetota</taxon>
        <taxon>Coriobacteriia</taxon>
        <taxon>Coriobacteriales</taxon>
        <taxon>Atopobiaceae</taxon>
        <taxon>Parafannyhessea</taxon>
    </lineage>
</organism>
<proteinExistence type="predicted"/>
<dbReference type="Gene3D" id="3.60.15.10">
    <property type="entry name" value="Ribonuclease Z/Hydroxyacylglutathione hydrolase-like"/>
    <property type="match status" value="1"/>
</dbReference>
<sequence length="276" mass="29212">MTPKMHLYVLASGSKGNAAVVEGPQGSVLVDCGISRRELMRRADACGCDLDRVTHALVTHEHSDHTRGLPVLSNHFDGELLATAGTAGGAKPLASLPFTLVTHSETLRLAGMVVTTFPTSHDVADPFGLRFSVLDADGQIEDSIGWCTDTGYLTAEALGQLRGVRILGLESNHDVQMLAHGPYPAWLRARVGGDAGHLSNDQAADALPLLVTQDTETVVALHLSQKNNRPATCVRTLAQAMGATVQRDSDGAPEARTPDGLLTICVASQDEPLAIW</sequence>
<dbReference type="InterPro" id="IPR052533">
    <property type="entry name" value="WalJ/YycJ-like"/>
</dbReference>
<keyword evidence="3" id="KW-1185">Reference proteome</keyword>